<dbReference type="AlphaFoldDB" id="A0AA42BC04"/>
<evidence type="ECO:0000256" key="4">
    <source>
        <dbReference type="PROSITE-ProRule" id="PRU00520"/>
    </source>
</evidence>
<organism evidence="7 8">
    <name type="scientific">Thermalbibacter longus</name>
    <dbReference type="NCBI Taxonomy" id="2951981"/>
    <lineage>
        <taxon>Bacteria</taxon>
        <taxon>Pseudomonadati</taxon>
        <taxon>Thermomicrobiota</taxon>
        <taxon>Thermomicrobia</taxon>
        <taxon>Thermomicrobiales</taxon>
        <taxon>Thermomicrobiaceae</taxon>
        <taxon>Thermalbibacter</taxon>
    </lineage>
</organism>
<gene>
    <name evidence="7" type="ORF">NET02_14665</name>
</gene>
<accession>A0AA42BC04</accession>
<proteinExistence type="inferred from homology"/>
<comment type="caution">
    <text evidence="7">The sequence shown here is derived from an EMBL/GenBank/DDBJ whole genome shotgun (WGS) entry which is preliminary data.</text>
</comment>
<evidence type="ECO:0000256" key="1">
    <source>
        <dbReference type="ARBA" id="ARBA00005614"/>
    </source>
</evidence>
<dbReference type="PROSITE" id="PS51160">
    <property type="entry name" value="ACYLPHOSPHATASE_3"/>
    <property type="match status" value="1"/>
</dbReference>
<dbReference type="Gene3D" id="3.30.70.100">
    <property type="match status" value="1"/>
</dbReference>
<evidence type="ECO:0000313" key="7">
    <source>
        <dbReference type="EMBL" id="MCM8750390.1"/>
    </source>
</evidence>
<dbReference type="PANTHER" id="PTHR47268">
    <property type="entry name" value="ACYLPHOSPHATASE"/>
    <property type="match status" value="1"/>
</dbReference>
<dbReference type="Proteomes" id="UP001165306">
    <property type="component" value="Unassembled WGS sequence"/>
</dbReference>
<sequence>MTSEEQAALHCVVYGRVQGVGFRFFVVDEAERLGLTGWVRNRPDGRSVELVAEGPRSRLEELRRAVTKGPPGAWVERVECSWQAPSGEHTGFSIRR</sequence>
<evidence type="ECO:0000256" key="3">
    <source>
        <dbReference type="ARBA" id="ARBA00047645"/>
    </source>
</evidence>
<dbReference type="PROSITE" id="PS00150">
    <property type="entry name" value="ACYLPHOSPHATASE_1"/>
    <property type="match status" value="1"/>
</dbReference>
<reference evidence="7" key="1">
    <citation type="submission" date="2022-06" db="EMBL/GenBank/DDBJ databases">
        <title>CFH 74404 Thermomicrobiaceae sp.</title>
        <authorList>
            <person name="Ming H."/>
            <person name="Li W.-J."/>
            <person name="Zhao Z."/>
        </authorList>
    </citation>
    <scope>NUCLEOTIDE SEQUENCE</scope>
    <source>
        <strain evidence="7">CFH 74404</strain>
    </source>
</reference>
<dbReference type="SUPFAM" id="SSF54975">
    <property type="entry name" value="Acylphosphatase/BLUF domain-like"/>
    <property type="match status" value="1"/>
</dbReference>
<dbReference type="PRINTS" id="PR00112">
    <property type="entry name" value="ACYLPHPHTASE"/>
</dbReference>
<keyword evidence="4" id="KW-0378">Hydrolase</keyword>
<evidence type="ECO:0000256" key="2">
    <source>
        <dbReference type="ARBA" id="ARBA00012150"/>
    </source>
</evidence>
<dbReference type="EC" id="3.6.1.7" evidence="2 4"/>
<comment type="catalytic activity">
    <reaction evidence="3 4">
        <text>an acyl phosphate + H2O = a carboxylate + phosphate + H(+)</text>
        <dbReference type="Rhea" id="RHEA:14965"/>
        <dbReference type="ChEBI" id="CHEBI:15377"/>
        <dbReference type="ChEBI" id="CHEBI:15378"/>
        <dbReference type="ChEBI" id="CHEBI:29067"/>
        <dbReference type="ChEBI" id="CHEBI:43474"/>
        <dbReference type="ChEBI" id="CHEBI:59918"/>
        <dbReference type="EC" id="3.6.1.7"/>
    </reaction>
</comment>
<dbReference type="InterPro" id="IPR001792">
    <property type="entry name" value="Acylphosphatase-like_dom"/>
</dbReference>
<feature type="active site" evidence="4">
    <location>
        <position position="23"/>
    </location>
</feature>
<dbReference type="InterPro" id="IPR020456">
    <property type="entry name" value="Acylphosphatase"/>
</dbReference>
<dbReference type="GO" id="GO:0003998">
    <property type="term" value="F:acylphosphatase activity"/>
    <property type="evidence" value="ECO:0007669"/>
    <property type="project" value="UniProtKB-EC"/>
</dbReference>
<dbReference type="InterPro" id="IPR036046">
    <property type="entry name" value="Acylphosphatase-like_dom_sf"/>
</dbReference>
<evidence type="ECO:0000313" key="8">
    <source>
        <dbReference type="Proteomes" id="UP001165306"/>
    </source>
</evidence>
<dbReference type="EMBL" id="JAMSLR010000014">
    <property type="protein sequence ID" value="MCM8750390.1"/>
    <property type="molecule type" value="Genomic_DNA"/>
</dbReference>
<dbReference type="InterPro" id="IPR017968">
    <property type="entry name" value="Acylphosphatase_CS"/>
</dbReference>
<dbReference type="Pfam" id="PF00708">
    <property type="entry name" value="Acylphosphatase"/>
    <property type="match status" value="1"/>
</dbReference>
<keyword evidence="8" id="KW-1185">Reference proteome</keyword>
<dbReference type="RefSeq" id="WP_284058179.1">
    <property type="nucleotide sequence ID" value="NZ_JAMSLR010000014.1"/>
</dbReference>
<feature type="active site" evidence="4">
    <location>
        <position position="41"/>
    </location>
</feature>
<protein>
    <recommendedName>
        <fullName evidence="2 4">acylphosphatase</fullName>
        <ecNumber evidence="2 4">3.6.1.7</ecNumber>
    </recommendedName>
</protein>
<evidence type="ECO:0000256" key="5">
    <source>
        <dbReference type="RuleBase" id="RU004168"/>
    </source>
</evidence>
<evidence type="ECO:0000259" key="6">
    <source>
        <dbReference type="PROSITE" id="PS51160"/>
    </source>
</evidence>
<feature type="domain" description="Acylphosphatase-like" evidence="6">
    <location>
        <begin position="8"/>
        <end position="96"/>
    </location>
</feature>
<name>A0AA42BC04_9BACT</name>
<dbReference type="PANTHER" id="PTHR47268:SF4">
    <property type="entry name" value="ACYLPHOSPHATASE"/>
    <property type="match status" value="1"/>
</dbReference>
<comment type="similarity">
    <text evidence="1 5">Belongs to the acylphosphatase family.</text>
</comment>